<evidence type="ECO:0000313" key="2">
    <source>
        <dbReference type="EMBL" id="CAG5023137.1"/>
    </source>
</evidence>
<evidence type="ECO:0000313" key="3">
    <source>
        <dbReference type="Proteomes" id="UP000691718"/>
    </source>
</evidence>
<proteinExistence type="predicted"/>
<dbReference type="Proteomes" id="UP000691718">
    <property type="component" value="Unassembled WGS sequence"/>
</dbReference>
<organism evidence="2 3">
    <name type="scientific">Parnassius apollo</name>
    <name type="common">Apollo butterfly</name>
    <name type="synonym">Papilio apollo</name>
    <dbReference type="NCBI Taxonomy" id="110799"/>
    <lineage>
        <taxon>Eukaryota</taxon>
        <taxon>Metazoa</taxon>
        <taxon>Ecdysozoa</taxon>
        <taxon>Arthropoda</taxon>
        <taxon>Hexapoda</taxon>
        <taxon>Insecta</taxon>
        <taxon>Pterygota</taxon>
        <taxon>Neoptera</taxon>
        <taxon>Endopterygota</taxon>
        <taxon>Lepidoptera</taxon>
        <taxon>Glossata</taxon>
        <taxon>Ditrysia</taxon>
        <taxon>Papilionoidea</taxon>
        <taxon>Papilionidae</taxon>
        <taxon>Parnassiinae</taxon>
        <taxon>Parnassini</taxon>
        <taxon>Parnassius</taxon>
        <taxon>Parnassius</taxon>
    </lineage>
</organism>
<keyword evidence="3" id="KW-1185">Reference proteome</keyword>
<evidence type="ECO:0000256" key="1">
    <source>
        <dbReference type="SAM" id="Coils"/>
    </source>
</evidence>
<dbReference type="EMBL" id="CAJQZP010001151">
    <property type="protein sequence ID" value="CAG5023137.1"/>
    <property type="molecule type" value="Genomic_DNA"/>
</dbReference>
<dbReference type="AlphaFoldDB" id="A0A8S3XFT2"/>
<keyword evidence="1" id="KW-0175">Coiled coil</keyword>
<accession>A0A8S3XFT2</accession>
<name>A0A8S3XFT2_PARAO</name>
<feature type="coiled-coil region" evidence="1">
    <location>
        <begin position="59"/>
        <end position="93"/>
    </location>
</feature>
<gene>
    <name evidence="2" type="ORF">PAPOLLO_LOCUS17872</name>
</gene>
<reference evidence="2" key="1">
    <citation type="submission" date="2021-04" db="EMBL/GenBank/DDBJ databases">
        <authorList>
            <person name="Tunstrom K."/>
        </authorList>
    </citation>
    <scope>NUCLEOTIDE SEQUENCE</scope>
</reference>
<comment type="caution">
    <text evidence="2">The sequence shown here is derived from an EMBL/GenBank/DDBJ whole genome shotgun (WGS) entry which is preliminary data.</text>
</comment>
<sequence>MLLVGGDNCVRGVVSLPGSPRGNSVSEPVVGSAESLVTRVLAEQGLAAYCDPEFVRNTSREMQEALEMTQEQMDRAAHQLMLQERNLKQAHNQQSQVGDIIARQYHPFHQPATMPPPAFKRL</sequence>
<dbReference type="OrthoDB" id="431720at2759"/>
<protein>
    <submittedName>
        <fullName evidence="2">(apollo) hypothetical protein</fullName>
    </submittedName>
</protein>